<dbReference type="GO" id="GO:0046872">
    <property type="term" value="F:metal ion binding"/>
    <property type="evidence" value="ECO:0007669"/>
    <property type="project" value="UniProtKB-KW"/>
</dbReference>
<dbReference type="NCBIfam" id="NF004638">
    <property type="entry name" value="PRK05988.1"/>
    <property type="match status" value="1"/>
</dbReference>
<proteinExistence type="inferred from homology"/>
<dbReference type="Pfam" id="PF01257">
    <property type="entry name" value="2Fe-2S_thioredx"/>
    <property type="match status" value="1"/>
</dbReference>
<dbReference type="Proteomes" id="UP000644699">
    <property type="component" value="Unassembled WGS sequence"/>
</dbReference>
<reference evidence="8" key="2">
    <citation type="submission" date="2020-09" db="EMBL/GenBank/DDBJ databases">
        <authorList>
            <person name="Sun Q."/>
            <person name="Zhou Y."/>
        </authorList>
    </citation>
    <scope>NUCLEOTIDE SEQUENCE</scope>
    <source>
        <strain evidence="8">CGMCC 1.15367</strain>
    </source>
</reference>
<keyword evidence="3 7" id="KW-0479">Metal-binding</keyword>
<feature type="binding site" evidence="7">
    <location>
        <position position="81"/>
    </location>
    <ligand>
        <name>[2Fe-2S] cluster</name>
        <dbReference type="ChEBI" id="CHEBI:190135"/>
    </ligand>
</feature>
<evidence type="ECO:0000256" key="7">
    <source>
        <dbReference type="PIRSR" id="PIRSR000216-1"/>
    </source>
</evidence>
<dbReference type="InterPro" id="IPR041921">
    <property type="entry name" value="NuoE_N"/>
</dbReference>
<dbReference type="GO" id="GO:0016491">
    <property type="term" value="F:oxidoreductase activity"/>
    <property type="evidence" value="ECO:0007669"/>
    <property type="project" value="InterPro"/>
</dbReference>
<evidence type="ECO:0000256" key="6">
    <source>
        <dbReference type="ARBA" id="ARBA00034078"/>
    </source>
</evidence>
<keyword evidence="5 7" id="KW-0411">Iron-sulfur</keyword>
<evidence type="ECO:0000313" key="8">
    <source>
        <dbReference type="EMBL" id="GGE13763.1"/>
    </source>
</evidence>
<feature type="binding site" evidence="7">
    <location>
        <position position="126"/>
    </location>
    <ligand>
        <name>[2Fe-2S] cluster</name>
        <dbReference type="ChEBI" id="CHEBI:190135"/>
    </ligand>
</feature>
<dbReference type="PANTHER" id="PTHR43342">
    <property type="entry name" value="NADH-QUINONE OXIDOREDUCTASE, E SUBUNIT"/>
    <property type="match status" value="1"/>
</dbReference>
<dbReference type="InterPro" id="IPR036249">
    <property type="entry name" value="Thioredoxin-like_sf"/>
</dbReference>
<accession>A0A916ZTQ3</accession>
<gene>
    <name evidence="8" type="primary">fdsG</name>
    <name evidence="8" type="ORF">GCM10011390_36110</name>
</gene>
<dbReference type="Gene3D" id="1.10.10.1590">
    <property type="entry name" value="NADH-quinone oxidoreductase subunit E"/>
    <property type="match status" value="1"/>
</dbReference>
<dbReference type="EMBL" id="BMIQ01000006">
    <property type="protein sequence ID" value="GGE13763.1"/>
    <property type="molecule type" value="Genomic_DNA"/>
</dbReference>
<dbReference type="GO" id="GO:0051537">
    <property type="term" value="F:2 iron, 2 sulfur cluster binding"/>
    <property type="evidence" value="ECO:0007669"/>
    <property type="project" value="UniProtKB-KW"/>
</dbReference>
<evidence type="ECO:0000256" key="2">
    <source>
        <dbReference type="ARBA" id="ARBA00022714"/>
    </source>
</evidence>
<keyword evidence="4 7" id="KW-0408">Iron</keyword>
<evidence type="ECO:0000313" key="9">
    <source>
        <dbReference type="Proteomes" id="UP000644699"/>
    </source>
</evidence>
<dbReference type="PROSITE" id="PS01099">
    <property type="entry name" value="COMPLEX1_24K"/>
    <property type="match status" value="1"/>
</dbReference>
<dbReference type="InterPro" id="IPR002023">
    <property type="entry name" value="NuoE-like"/>
</dbReference>
<organism evidence="8 9">
    <name type="scientific">Aureimonas endophytica</name>
    <dbReference type="NCBI Taxonomy" id="2027858"/>
    <lineage>
        <taxon>Bacteria</taxon>
        <taxon>Pseudomonadati</taxon>
        <taxon>Pseudomonadota</taxon>
        <taxon>Alphaproteobacteria</taxon>
        <taxon>Hyphomicrobiales</taxon>
        <taxon>Aurantimonadaceae</taxon>
        <taxon>Aureimonas</taxon>
    </lineage>
</organism>
<keyword evidence="9" id="KW-1185">Reference proteome</keyword>
<keyword evidence="2 7" id="KW-0001">2Fe-2S</keyword>
<dbReference type="RefSeq" id="WP_188910973.1">
    <property type="nucleotide sequence ID" value="NZ_BMIQ01000006.1"/>
</dbReference>
<dbReference type="Gene3D" id="3.40.30.10">
    <property type="entry name" value="Glutaredoxin"/>
    <property type="match status" value="1"/>
</dbReference>
<protein>
    <submittedName>
        <fullName evidence="8">Formate dehydrogenase subunit gamma</fullName>
    </submittedName>
</protein>
<comment type="similarity">
    <text evidence="1">Belongs to the complex I 24 kDa subunit family.</text>
</comment>
<feature type="binding site" evidence="7">
    <location>
        <position position="122"/>
    </location>
    <ligand>
        <name>[2Fe-2S] cluster</name>
        <dbReference type="ChEBI" id="CHEBI:190135"/>
    </ligand>
</feature>
<name>A0A916ZTQ3_9HYPH</name>
<dbReference type="PANTHER" id="PTHR43342:SF2">
    <property type="entry name" value="POTENTIAL NAD-REDUCING HYDROGENASE SUBUNIT"/>
    <property type="match status" value="1"/>
</dbReference>
<comment type="cofactor">
    <cofactor evidence="6">
        <name>[2Fe-2S] cluster</name>
        <dbReference type="ChEBI" id="CHEBI:190135"/>
    </cofactor>
</comment>
<dbReference type="InterPro" id="IPR028431">
    <property type="entry name" value="NADP_DH_HndA-like"/>
</dbReference>
<sequence>MSHAPFAPDEAAGIVAGLKDLEGPLLPILHAIQARFGHVPEAAIRLVAAELNLSRAEVHGTMSFYHDFRAEPAGRRVVKVCRAEACQARGGAAVEAALAASLGLPVGETSPDGRVSLEAVYCLGLCAIGPNALVDGRPVARLDPAKAARLAAEALS</sequence>
<dbReference type="AlphaFoldDB" id="A0A916ZTQ3"/>
<dbReference type="PIRSF" id="PIRSF000216">
    <property type="entry name" value="NADH_DH_24kDa"/>
    <property type="match status" value="1"/>
</dbReference>
<evidence type="ECO:0000256" key="3">
    <source>
        <dbReference type="ARBA" id="ARBA00022723"/>
    </source>
</evidence>
<dbReference type="SUPFAM" id="SSF52833">
    <property type="entry name" value="Thioredoxin-like"/>
    <property type="match status" value="1"/>
</dbReference>
<comment type="caution">
    <text evidence="8">The sequence shown here is derived from an EMBL/GenBank/DDBJ whole genome shotgun (WGS) entry which is preliminary data.</text>
</comment>
<reference evidence="8" key="1">
    <citation type="journal article" date="2014" name="Int. J. Syst. Evol. Microbiol.">
        <title>Complete genome sequence of Corynebacterium casei LMG S-19264T (=DSM 44701T), isolated from a smear-ripened cheese.</title>
        <authorList>
            <consortium name="US DOE Joint Genome Institute (JGI-PGF)"/>
            <person name="Walter F."/>
            <person name="Albersmeier A."/>
            <person name="Kalinowski J."/>
            <person name="Ruckert C."/>
        </authorList>
    </citation>
    <scope>NUCLEOTIDE SEQUENCE</scope>
    <source>
        <strain evidence="8">CGMCC 1.15367</strain>
    </source>
</reference>
<evidence type="ECO:0000256" key="5">
    <source>
        <dbReference type="ARBA" id="ARBA00023014"/>
    </source>
</evidence>
<evidence type="ECO:0000256" key="4">
    <source>
        <dbReference type="ARBA" id="ARBA00023004"/>
    </source>
</evidence>
<comment type="cofactor">
    <cofactor evidence="7">
        <name>[2Fe-2S] cluster</name>
        <dbReference type="ChEBI" id="CHEBI:190135"/>
    </cofactor>
    <text evidence="7">Binds 1 [2Fe-2S] cluster.</text>
</comment>
<evidence type="ECO:0000256" key="1">
    <source>
        <dbReference type="ARBA" id="ARBA00010643"/>
    </source>
</evidence>
<feature type="binding site" evidence="7">
    <location>
        <position position="86"/>
    </location>
    <ligand>
        <name>[2Fe-2S] cluster</name>
        <dbReference type="ChEBI" id="CHEBI:190135"/>
    </ligand>
</feature>